<gene>
    <name evidence="4" type="ORF">FWI86_06275</name>
</gene>
<dbReference type="GO" id="GO:0006531">
    <property type="term" value="P:aspartate metabolic process"/>
    <property type="evidence" value="ECO:0007669"/>
    <property type="project" value="UniProtKB-UniRule"/>
</dbReference>
<dbReference type="PROSITE" id="PS00105">
    <property type="entry name" value="AA_TRANSFER_CLASS_1"/>
    <property type="match status" value="1"/>
</dbReference>
<comment type="cofactor">
    <cofactor evidence="2">
        <name>pyridoxal 5'-phosphate</name>
        <dbReference type="ChEBI" id="CHEBI:597326"/>
    </cofactor>
</comment>
<sequence length="528" mass="60614">MSQQDLSPFEFKDELIKLATSKADRLMLNAGRGNPNFLATIPRHAFLRLGDFALRESERSYSYLNNVFGGLPEKKGITERFDYYCLAHDKQDGIDFLRAAISFVDDHLGINKEEFLYEMTNAYLGCNYPSPPRILPIIEKIVMHYLREELYQNTDTPLEFDIFATEGGTAAMTYIFQSAKINGLLNAHDKIAMITPIFSPYLEIPELPEYNNPIVHIYADEKVYWQVTDKELEKLLDPTIKILCLVNPSNPPSVKISDLVLEKIAYIIDNHRSDLMIITDDVYATFSDDFESLFSKCAYNTLCVYSFSKYFGATGWRIGTIALHKDNIFDKLISNLDDKKLDELDKHYSSLTTDSRTLKFIDRLVADSRSVALNHTAGISLPQQLQMGLFALSSLLDNQNIYRKEAKDLIRRRYNILYSSISPKLQQSLDENNVGYYTLLDLEELSYKIYDKDFSQWLIKNHSGPETLKILATETGIVLLPGKGFDVLHPSARVSLANLREYDYRQIGISIRQQLDNLYSQYKKQTKD</sequence>
<dbReference type="Pfam" id="PF00155">
    <property type="entry name" value="Aminotran_1_2"/>
    <property type="match status" value="1"/>
</dbReference>
<comment type="caution">
    <text evidence="4">The sequence shown here is derived from an EMBL/GenBank/DDBJ whole genome shotgun (WGS) entry which is preliminary data.</text>
</comment>
<dbReference type="KEGG" id="ftv:CH67_605"/>
<protein>
    <recommendedName>
        <fullName evidence="2">Aminotransferase</fullName>
        <ecNumber evidence="2">2.6.1.-</ecNumber>
    </recommendedName>
</protein>
<name>A0A0B3VZ77_FRATU</name>
<dbReference type="GO" id="GO:0008483">
    <property type="term" value="F:transaminase activity"/>
    <property type="evidence" value="ECO:0007669"/>
    <property type="project" value="UniProtKB-KW"/>
</dbReference>
<keyword evidence="2 4" id="KW-0808">Transferase</keyword>
<dbReference type="InterPro" id="IPR022518">
    <property type="entry name" value="Aspartate_4-decarboxylase"/>
</dbReference>
<dbReference type="GO" id="GO:0030170">
    <property type="term" value="F:pyridoxal phosphate binding"/>
    <property type="evidence" value="ECO:0007669"/>
    <property type="project" value="InterPro"/>
</dbReference>
<dbReference type="Gene3D" id="3.40.640.10">
    <property type="entry name" value="Type I PLP-dependent aspartate aminotransferase-like (Major domain)"/>
    <property type="match status" value="1"/>
</dbReference>
<dbReference type="Gene3D" id="1.10.20.110">
    <property type="match status" value="1"/>
</dbReference>
<dbReference type="InterPro" id="IPR015421">
    <property type="entry name" value="PyrdxlP-dep_Trfase_major"/>
</dbReference>
<dbReference type="InterPro" id="IPR015424">
    <property type="entry name" value="PyrdxlP-dep_Trfase"/>
</dbReference>
<dbReference type="PANTHER" id="PTHR43795:SF2">
    <property type="entry name" value="BIFUNCTIONAL ASPARTATE AMINOTRANSFERASE AND GLUTAMATE_ASPARTATE-PREPHENATE AMINOTRANSFERASE"/>
    <property type="match status" value="1"/>
</dbReference>
<dbReference type="HOGENOM" id="CLU_038911_0_0_6"/>
<dbReference type="KEGG" id="ftz:CH68_339"/>
<feature type="domain" description="Aminotransferase class I/classII large" evidence="3">
    <location>
        <begin position="161"/>
        <end position="503"/>
    </location>
</feature>
<dbReference type="EC" id="2.6.1.-" evidence="2"/>
<proteinExistence type="inferred from homology"/>
<evidence type="ECO:0000256" key="2">
    <source>
        <dbReference type="RuleBase" id="RU000481"/>
    </source>
</evidence>
<dbReference type="NCBIfam" id="TIGR03801">
    <property type="entry name" value="asp_4_decarbox"/>
    <property type="match status" value="1"/>
</dbReference>
<dbReference type="RefSeq" id="WP_010032119.1">
    <property type="nucleotide sequence ID" value="NZ_CP009693.1"/>
</dbReference>
<dbReference type="AlphaFoldDB" id="A0A0B3VZ77"/>
<keyword evidence="2 4" id="KW-0032">Aminotransferase</keyword>
<evidence type="ECO:0000259" key="3">
    <source>
        <dbReference type="Pfam" id="PF00155"/>
    </source>
</evidence>
<dbReference type="InterPro" id="IPR004838">
    <property type="entry name" value="NHTrfase_class1_PyrdxlP-BS"/>
</dbReference>
<comment type="similarity">
    <text evidence="2">Belongs to the class-I pyridoxal-phosphate-dependent aminotransferase family.</text>
</comment>
<dbReference type="PANTHER" id="PTHR43795">
    <property type="entry name" value="BIFUNCTIONAL ASPARTATE AMINOTRANSFERASE AND GLUTAMATE/ASPARTATE-PREPHENATE AMINOTRANSFERASE-RELATED"/>
    <property type="match status" value="1"/>
</dbReference>
<dbReference type="InterPro" id="IPR050478">
    <property type="entry name" value="Ethylene_sulfur-biosynth"/>
</dbReference>
<reference evidence="4" key="1">
    <citation type="submission" date="2019-08" db="EMBL/GenBank/DDBJ databases">
        <authorList>
            <person name="Busch A."/>
        </authorList>
    </citation>
    <scope>NUCLEOTIDE SEQUENCE</scope>
    <source>
        <strain evidence="4">15T0085</strain>
    </source>
</reference>
<dbReference type="InterPro" id="IPR004839">
    <property type="entry name" value="Aminotransferase_I/II_large"/>
</dbReference>
<keyword evidence="1" id="KW-0663">Pyridoxal phosphate</keyword>
<evidence type="ECO:0000313" key="4">
    <source>
        <dbReference type="EMBL" id="NDS68640.1"/>
    </source>
</evidence>
<dbReference type="GO" id="GO:0047688">
    <property type="term" value="F:aspartate 4-decarboxylase activity"/>
    <property type="evidence" value="ECO:0007669"/>
    <property type="project" value="UniProtKB-UniRule"/>
</dbReference>
<evidence type="ECO:0000256" key="1">
    <source>
        <dbReference type="ARBA" id="ARBA00022898"/>
    </source>
</evidence>
<dbReference type="Gene3D" id="3.90.1150.10">
    <property type="entry name" value="Aspartate Aminotransferase, domain 1"/>
    <property type="match status" value="1"/>
</dbReference>
<dbReference type="CDD" id="cd00609">
    <property type="entry name" value="AAT_like"/>
    <property type="match status" value="1"/>
</dbReference>
<dbReference type="InterPro" id="IPR015422">
    <property type="entry name" value="PyrdxlP-dep_Trfase_small"/>
</dbReference>
<accession>A0A0B3VZ77</accession>
<reference evidence="4" key="2">
    <citation type="submission" date="2020-02" db="EMBL/GenBank/DDBJ databases">
        <title>Using affinity propagation clustering for identifying bacterial clades and subclades with whole-genome sequences of Francisella tularensis.</title>
        <authorList>
            <person name="Homeier-Bachmann T."/>
            <person name="Abdel-Glil M.Y."/>
            <person name="Hackbart A."/>
            <person name="Hotzel H."/>
            <person name="Tomaso H."/>
        </authorList>
    </citation>
    <scope>NUCLEOTIDE SEQUENCE</scope>
    <source>
        <strain evidence="4">15T0085</strain>
    </source>
</reference>
<keyword evidence="4" id="KW-0456">Lyase</keyword>
<dbReference type="KEGG" id="ftc:DA46_389"/>
<dbReference type="eggNOG" id="COG0436">
    <property type="taxonomic scope" value="Bacteria"/>
</dbReference>
<dbReference type="SUPFAM" id="SSF53383">
    <property type="entry name" value="PLP-dependent transferases"/>
    <property type="match status" value="1"/>
</dbReference>
<organism evidence="4">
    <name type="scientific">Francisella tularensis subsp. holarctica</name>
    <dbReference type="NCBI Taxonomy" id="119857"/>
    <lineage>
        <taxon>Bacteria</taxon>
        <taxon>Pseudomonadati</taxon>
        <taxon>Pseudomonadota</taxon>
        <taxon>Gammaproteobacteria</taxon>
        <taxon>Thiotrichales</taxon>
        <taxon>Francisellaceae</taxon>
        <taxon>Francisella</taxon>
    </lineage>
</organism>
<dbReference type="EMBL" id="JAAGJP010000039">
    <property type="protein sequence ID" value="NDS68640.1"/>
    <property type="molecule type" value="Genomic_DNA"/>
</dbReference>
<dbReference type="NCBIfam" id="NF006755">
    <property type="entry name" value="PRK09275.1"/>
    <property type="match status" value="1"/>
</dbReference>
<dbReference type="OMA" id="IFTPYIE"/>